<organism evidence="1 2">
    <name type="scientific">Electrophorus voltai</name>
    <dbReference type="NCBI Taxonomy" id="2609070"/>
    <lineage>
        <taxon>Eukaryota</taxon>
        <taxon>Metazoa</taxon>
        <taxon>Chordata</taxon>
        <taxon>Craniata</taxon>
        <taxon>Vertebrata</taxon>
        <taxon>Euteleostomi</taxon>
        <taxon>Actinopterygii</taxon>
        <taxon>Neopterygii</taxon>
        <taxon>Teleostei</taxon>
        <taxon>Ostariophysi</taxon>
        <taxon>Gymnotiformes</taxon>
        <taxon>Gymnotoidei</taxon>
        <taxon>Gymnotidae</taxon>
        <taxon>Electrophorus</taxon>
    </lineage>
</organism>
<proteinExistence type="predicted"/>
<evidence type="ECO:0000313" key="2">
    <source>
        <dbReference type="Proteomes" id="UP001239994"/>
    </source>
</evidence>
<sequence>TVLKEAVTDGDTVNLEEYTASSYISKCTDDVTGSKTIITHPNQKPWVTTEVHMLLRTRDFRAGDKEALRKAKAKLSRAIREAKHAHAQRIHGHFKDTAQNSVAVEKSILPQALCLTAADVRRTLRGVNPRKAAGPDNIPGRVLRECADQLANVLTDISLSCTVVPTCFKTTTIVPVPKKPMVSCLNDYRPVALTSIIMKCFERLVMRHIKTQRPPSLDPLQFAYPSNRSMDDAISTTLHLHSHVWTKRAPM</sequence>
<gene>
    <name evidence="1" type="ORF">P4O66_012462</name>
</gene>
<dbReference type="AlphaFoldDB" id="A0AAD8Z4X4"/>
<reference evidence="1" key="1">
    <citation type="submission" date="2023-03" db="EMBL/GenBank/DDBJ databases">
        <title>Electrophorus voltai genome.</title>
        <authorList>
            <person name="Bian C."/>
        </authorList>
    </citation>
    <scope>NUCLEOTIDE SEQUENCE</scope>
    <source>
        <strain evidence="1">CB-2022</strain>
        <tissue evidence="1">Muscle</tissue>
    </source>
</reference>
<protein>
    <recommendedName>
        <fullName evidence="3">Reverse transcriptase domain-containing protein</fullName>
    </recommendedName>
</protein>
<feature type="non-terminal residue" evidence="1">
    <location>
        <position position="251"/>
    </location>
</feature>
<dbReference type="Proteomes" id="UP001239994">
    <property type="component" value="Unassembled WGS sequence"/>
</dbReference>
<name>A0AAD8Z4X4_9TELE</name>
<evidence type="ECO:0008006" key="3">
    <source>
        <dbReference type="Google" id="ProtNLM"/>
    </source>
</evidence>
<dbReference type="PANTHER" id="PTHR47510:SF3">
    <property type="entry name" value="ENDO_EXONUCLEASE_PHOSPHATASE DOMAIN-CONTAINING PROTEIN"/>
    <property type="match status" value="1"/>
</dbReference>
<evidence type="ECO:0000313" key="1">
    <source>
        <dbReference type="EMBL" id="KAK1792524.1"/>
    </source>
</evidence>
<dbReference type="EMBL" id="JAROKS010000019">
    <property type="protein sequence ID" value="KAK1792524.1"/>
    <property type="molecule type" value="Genomic_DNA"/>
</dbReference>
<keyword evidence="2" id="KW-1185">Reference proteome</keyword>
<comment type="caution">
    <text evidence="1">The sequence shown here is derived from an EMBL/GenBank/DDBJ whole genome shotgun (WGS) entry which is preliminary data.</text>
</comment>
<accession>A0AAD8Z4X4</accession>
<dbReference type="PANTHER" id="PTHR47510">
    <property type="entry name" value="REVERSE TRANSCRIPTASE DOMAIN-CONTAINING PROTEIN"/>
    <property type="match status" value="1"/>
</dbReference>